<organism evidence="9 10">
    <name type="scientific">Crenothrix polyspora</name>
    <dbReference type="NCBI Taxonomy" id="360316"/>
    <lineage>
        <taxon>Bacteria</taxon>
        <taxon>Pseudomonadati</taxon>
        <taxon>Pseudomonadota</taxon>
        <taxon>Gammaproteobacteria</taxon>
        <taxon>Methylococcales</taxon>
        <taxon>Crenotrichaceae</taxon>
        <taxon>Crenothrix</taxon>
    </lineage>
</organism>
<evidence type="ECO:0000256" key="4">
    <source>
        <dbReference type="ARBA" id="ARBA00023136"/>
    </source>
</evidence>
<keyword evidence="4 6" id="KW-0472">Membrane</keyword>
<dbReference type="PANTHER" id="PTHR30386:SF26">
    <property type="entry name" value="TRANSPORT PROTEIN COMB"/>
    <property type="match status" value="1"/>
</dbReference>
<dbReference type="PRINTS" id="PR01490">
    <property type="entry name" value="RTXTOXIND"/>
</dbReference>
<evidence type="ECO:0000259" key="7">
    <source>
        <dbReference type="Pfam" id="PF25973"/>
    </source>
</evidence>
<feature type="transmembrane region" description="Helical" evidence="6">
    <location>
        <begin position="20"/>
        <end position="38"/>
    </location>
</feature>
<keyword evidence="10" id="KW-1185">Reference proteome</keyword>
<comment type="subcellular location">
    <subcellularLocation>
        <location evidence="1">Membrane</location>
        <topology evidence="1">Single-pass membrane protein</topology>
    </subcellularLocation>
</comment>
<protein>
    <submittedName>
        <fullName evidence="9">Hemolysin-type secretion transmembrane protein</fullName>
    </submittedName>
</protein>
<dbReference type="InterPro" id="IPR058647">
    <property type="entry name" value="BSH_CzcB-like"/>
</dbReference>
<dbReference type="RefSeq" id="WP_087144701.1">
    <property type="nucleotide sequence ID" value="NZ_FUKI01000144.1"/>
</dbReference>
<keyword evidence="2 6" id="KW-0812">Transmembrane</keyword>
<keyword evidence="3 6" id="KW-1133">Transmembrane helix</keyword>
<gene>
    <name evidence="9" type="ORF">CRENPOLYSF1_660028</name>
</gene>
<keyword evidence="5" id="KW-0175">Coiled coil</keyword>
<dbReference type="EMBL" id="FUKI01000144">
    <property type="protein sequence ID" value="SJM95229.1"/>
    <property type="molecule type" value="Genomic_DNA"/>
</dbReference>
<proteinExistence type="predicted"/>
<name>A0A1R4HG88_9GAMM</name>
<dbReference type="Gene3D" id="2.40.30.170">
    <property type="match status" value="1"/>
</dbReference>
<dbReference type="InterPro" id="IPR058982">
    <property type="entry name" value="Beta-barrel_AprE"/>
</dbReference>
<evidence type="ECO:0000256" key="3">
    <source>
        <dbReference type="ARBA" id="ARBA00022989"/>
    </source>
</evidence>
<dbReference type="Gene3D" id="2.40.50.100">
    <property type="match status" value="1"/>
</dbReference>
<dbReference type="AlphaFoldDB" id="A0A1R4HG88"/>
<dbReference type="InterPro" id="IPR050739">
    <property type="entry name" value="MFP"/>
</dbReference>
<evidence type="ECO:0000256" key="6">
    <source>
        <dbReference type="SAM" id="Phobius"/>
    </source>
</evidence>
<evidence type="ECO:0000313" key="10">
    <source>
        <dbReference type="Proteomes" id="UP000195667"/>
    </source>
</evidence>
<dbReference type="Pfam" id="PF26002">
    <property type="entry name" value="Beta-barrel_AprE"/>
    <property type="match status" value="1"/>
</dbReference>
<feature type="domain" description="AprE-like beta-barrel" evidence="8">
    <location>
        <begin position="276"/>
        <end position="368"/>
    </location>
</feature>
<accession>A0A1R4HG88</accession>
<evidence type="ECO:0000256" key="5">
    <source>
        <dbReference type="SAM" id="Coils"/>
    </source>
</evidence>
<dbReference type="SUPFAM" id="SSF111369">
    <property type="entry name" value="HlyD-like secretion proteins"/>
    <property type="match status" value="1"/>
</dbReference>
<sequence length="392" mass="43275">MDYDISVYDTEVPHYHRARWTIRFTVLGLGALIYWASVSEISQVTHAQAQVIASERTQSVQSADGGVITRVHVKEGGHVKKGEVLVTLQKERAKAAVEDSSGKVAALRITVARLQAEVYGKPFVIPADVKAYTEFVSNQKNLYLKRKMAIEQDVAALNDMLALAHQELTMNQKLEATGDVSVSDVLRLKRQVAEIKAQITNKNNKYFQDAQTEMTKAQEDLNTQTEMLRDRSQILSQTVLTSPVDGIVKEIKINTLGGVVKPGDIILDILPTSGDLVVEAKVSPADIANVSIGQSTSVKLDSYDYAIFGTMPGNVIYISPDTLEEDTKKGAFIYYRVQIRIDRKKLDATKDNAIKVLPGMTASVDIKAKDRTVLTYLTKPVFKTISSSLGER</sequence>
<evidence type="ECO:0000256" key="1">
    <source>
        <dbReference type="ARBA" id="ARBA00004167"/>
    </source>
</evidence>
<feature type="coiled-coil region" evidence="5">
    <location>
        <begin position="185"/>
        <end position="227"/>
    </location>
</feature>
<dbReference type="OrthoDB" id="9775513at2"/>
<evidence type="ECO:0000256" key="2">
    <source>
        <dbReference type="ARBA" id="ARBA00022692"/>
    </source>
</evidence>
<dbReference type="GO" id="GO:0016020">
    <property type="term" value="C:membrane"/>
    <property type="evidence" value="ECO:0007669"/>
    <property type="project" value="UniProtKB-SubCell"/>
</dbReference>
<feature type="domain" description="CzcB-like barrel-sandwich hybrid" evidence="7">
    <location>
        <begin position="56"/>
        <end position="266"/>
    </location>
</feature>
<dbReference type="PANTHER" id="PTHR30386">
    <property type="entry name" value="MEMBRANE FUSION SUBUNIT OF EMRAB-TOLC MULTIDRUG EFFLUX PUMP"/>
    <property type="match status" value="1"/>
</dbReference>
<evidence type="ECO:0000259" key="8">
    <source>
        <dbReference type="Pfam" id="PF26002"/>
    </source>
</evidence>
<reference evidence="10" key="1">
    <citation type="submission" date="2017-02" db="EMBL/GenBank/DDBJ databases">
        <authorList>
            <person name="Daims H."/>
        </authorList>
    </citation>
    <scope>NUCLEOTIDE SEQUENCE [LARGE SCALE GENOMIC DNA]</scope>
</reference>
<evidence type="ECO:0000313" key="9">
    <source>
        <dbReference type="EMBL" id="SJM95229.1"/>
    </source>
</evidence>
<dbReference type="Pfam" id="PF25973">
    <property type="entry name" value="BSH_CzcB"/>
    <property type="match status" value="1"/>
</dbReference>
<dbReference type="Proteomes" id="UP000195667">
    <property type="component" value="Unassembled WGS sequence"/>
</dbReference>